<dbReference type="SUPFAM" id="SSF51735">
    <property type="entry name" value="NAD(P)-binding Rossmann-fold domains"/>
    <property type="match status" value="1"/>
</dbReference>
<dbReference type="RefSeq" id="WP_271427257.1">
    <property type="nucleotide sequence ID" value="NZ_JAQIPB010000002.1"/>
</dbReference>
<name>A0AAE3N6Y2_9BURK</name>
<dbReference type="InterPro" id="IPR036291">
    <property type="entry name" value="NAD(P)-bd_dom_sf"/>
</dbReference>
<dbReference type="NCBIfam" id="NF005559">
    <property type="entry name" value="PRK07231.1"/>
    <property type="match status" value="1"/>
</dbReference>
<dbReference type="FunFam" id="3.40.50.720:FF:000084">
    <property type="entry name" value="Short-chain dehydrogenase reductase"/>
    <property type="match status" value="1"/>
</dbReference>
<comment type="similarity">
    <text evidence="1">Belongs to the short-chain dehydrogenases/reductases (SDR) family.</text>
</comment>
<evidence type="ECO:0000256" key="1">
    <source>
        <dbReference type="ARBA" id="ARBA00006484"/>
    </source>
</evidence>
<evidence type="ECO:0000313" key="3">
    <source>
        <dbReference type="Proteomes" id="UP001212602"/>
    </source>
</evidence>
<dbReference type="PANTHER" id="PTHR43943:SF2">
    <property type="entry name" value="DEHYDROGENASE_REDUCTASE 4"/>
    <property type="match status" value="1"/>
</dbReference>
<comment type="caution">
    <text evidence="2">The sequence shown here is derived from an EMBL/GenBank/DDBJ whole genome shotgun (WGS) entry which is preliminary data.</text>
</comment>
<dbReference type="Pfam" id="PF13561">
    <property type="entry name" value="adh_short_C2"/>
    <property type="match status" value="1"/>
</dbReference>
<dbReference type="AlphaFoldDB" id="A0AAE3N6Y2"/>
<gene>
    <name evidence="2" type="ORF">PGB34_06530</name>
</gene>
<proteinExistence type="inferred from homology"/>
<organism evidence="2 3">
    <name type="scientific">Xenophilus arseniciresistens</name>
    <dbReference type="NCBI Taxonomy" id="1283306"/>
    <lineage>
        <taxon>Bacteria</taxon>
        <taxon>Pseudomonadati</taxon>
        <taxon>Pseudomonadota</taxon>
        <taxon>Betaproteobacteria</taxon>
        <taxon>Burkholderiales</taxon>
        <taxon>Comamonadaceae</taxon>
        <taxon>Xenophilus</taxon>
    </lineage>
</organism>
<protein>
    <submittedName>
        <fullName evidence="2">Glucose 1-dehydrogenase</fullName>
        <ecNumber evidence="2">1.1.1.47</ecNumber>
    </submittedName>
</protein>
<keyword evidence="2" id="KW-0560">Oxidoreductase</keyword>
<evidence type="ECO:0000313" key="2">
    <source>
        <dbReference type="EMBL" id="MDA7416018.1"/>
    </source>
</evidence>
<dbReference type="Gene3D" id="3.40.50.720">
    <property type="entry name" value="NAD(P)-binding Rossmann-like Domain"/>
    <property type="match status" value="1"/>
</dbReference>
<accession>A0AAE3N6Y2</accession>
<dbReference type="EMBL" id="JAQIPB010000002">
    <property type="protein sequence ID" value="MDA7416018.1"/>
    <property type="molecule type" value="Genomic_DNA"/>
</dbReference>
<dbReference type="InterPro" id="IPR002347">
    <property type="entry name" value="SDR_fam"/>
</dbReference>
<dbReference type="PANTHER" id="PTHR43943">
    <property type="entry name" value="DEHYDROGENASE/REDUCTASE (SDR FAMILY) MEMBER 4"/>
    <property type="match status" value="1"/>
</dbReference>
<dbReference type="GO" id="GO:0047936">
    <property type="term" value="F:glucose 1-dehydrogenase [NAD(P)+] activity"/>
    <property type="evidence" value="ECO:0007669"/>
    <property type="project" value="UniProtKB-EC"/>
</dbReference>
<sequence>MTAPAEFAPPRNPFDLRGKVALVTGSTQGIGEATARVLAEAGAHVVVSSRKAEDCERVAAALRDAGLRAEGRACHIGRMEDIEAMGAHLAATHGGLDILVNNAVLSPWRSIDETDVGLFTKAVEVNLRGYWYLSVQAARLMKGRNPGGTSSIVNIASVAALHPDRMLGLYSTLKTALIGMSRSFALEYGAQGVRANTVMPGLIRTKLADAYDPQAQARHIAKTPAGRLGEGHDIGHAVLYLCSDAASFVTGTHLVVDGGFTIAAM</sequence>
<reference evidence="2" key="1">
    <citation type="submission" date="2023-01" db="EMBL/GenBank/DDBJ databases">
        <title>Xenophilus mangrovi sp. nov., isolated from soil of Mangrove nature reserve.</title>
        <authorList>
            <person name="Xu S."/>
            <person name="Liu Z."/>
            <person name="Xu Y."/>
        </authorList>
    </citation>
    <scope>NUCLEOTIDE SEQUENCE</scope>
    <source>
        <strain evidence="2">YW8</strain>
    </source>
</reference>
<dbReference type="Proteomes" id="UP001212602">
    <property type="component" value="Unassembled WGS sequence"/>
</dbReference>
<dbReference type="PRINTS" id="PR00081">
    <property type="entry name" value="GDHRDH"/>
</dbReference>
<keyword evidence="3" id="KW-1185">Reference proteome</keyword>
<dbReference type="EC" id="1.1.1.47" evidence="2"/>
<dbReference type="CDD" id="cd05233">
    <property type="entry name" value="SDR_c"/>
    <property type="match status" value="1"/>
</dbReference>
<dbReference type="PRINTS" id="PR00080">
    <property type="entry name" value="SDRFAMILY"/>
</dbReference>